<proteinExistence type="predicted"/>
<dbReference type="OrthoDB" id="3005441at2759"/>
<keyword evidence="2" id="KW-1185">Reference proteome</keyword>
<accession>A0A9P7V0H2</accession>
<reference evidence="1" key="1">
    <citation type="journal article" date="2021" name="Genome Biol. Evol.">
        <title>The assembled and annotated genome of the fairy-ring fungus Marasmius oreades.</title>
        <authorList>
            <person name="Hiltunen M."/>
            <person name="Ament-Velasquez S.L."/>
            <person name="Johannesson H."/>
        </authorList>
    </citation>
    <scope>NUCLEOTIDE SEQUENCE</scope>
    <source>
        <strain evidence="1">03SP1</strain>
    </source>
</reference>
<dbReference type="GeneID" id="66074381"/>
<evidence type="ECO:0000313" key="1">
    <source>
        <dbReference type="EMBL" id="KAG7097997.1"/>
    </source>
</evidence>
<dbReference type="KEGG" id="more:E1B28_005305"/>
<protein>
    <submittedName>
        <fullName evidence="1">Uncharacterized protein</fullName>
    </submittedName>
</protein>
<dbReference type="Proteomes" id="UP001049176">
    <property type="component" value="Chromosome 2"/>
</dbReference>
<dbReference type="RefSeq" id="XP_043014467.1">
    <property type="nucleotide sequence ID" value="XM_043149859.1"/>
</dbReference>
<dbReference type="EMBL" id="CM032182">
    <property type="protein sequence ID" value="KAG7097997.1"/>
    <property type="molecule type" value="Genomic_DNA"/>
</dbReference>
<organism evidence="1 2">
    <name type="scientific">Marasmius oreades</name>
    <name type="common">fairy-ring Marasmius</name>
    <dbReference type="NCBI Taxonomy" id="181124"/>
    <lineage>
        <taxon>Eukaryota</taxon>
        <taxon>Fungi</taxon>
        <taxon>Dikarya</taxon>
        <taxon>Basidiomycota</taxon>
        <taxon>Agaricomycotina</taxon>
        <taxon>Agaricomycetes</taxon>
        <taxon>Agaricomycetidae</taxon>
        <taxon>Agaricales</taxon>
        <taxon>Marasmiineae</taxon>
        <taxon>Marasmiaceae</taxon>
        <taxon>Marasmius</taxon>
    </lineage>
</organism>
<name>A0A9P7V0H2_9AGAR</name>
<sequence length="131" mass="13901">MAQVNVPSAADIAECGELGVLTYNLTDLPEGVDPRSVRKCAGHPLQRITPEIAARDGAPAVSIMGKRDCWFGSPFGCTNNYYWKTCGSNGEWCWTARDGGFGAWAGCSTFQDCSIDIDCGQGDCGQCGCSC</sequence>
<dbReference type="AlphaFoldDB" id="A0A9P7V0H2"/>
<evidence type="ECO:0000313" key="2">
    <source>
        <dbReference type="Proteomes" id="UP001049176"/>
    </source>
</evidence>
<comment type="caution">
    <text evidence="1">The sequence shown here is derived from an EMBL/GenBank/DDBJ whole genome shotgun (WGS) entry which is preliminary data.</text>
</comment>
<gene>
    <name evidence="1" type="ORF">E1B28_005305</name>
</gene>